<dbReference type="InterPro" id="IPR036812">
    <property type="entry name" value="NAD(P)_OxRdtase_dom_sf"/>
</dbReference>
<dbReference type="Pfam" id="PF00248">
    <property type="entry name" value="Aldo_ket_red"/>
    <property type="match status" value="1"/>
</dbReference>
<comment type="caution">
    <text evidence="3">The sequence shown here is derived from an EMBL/GenBank/DDBJ whole genome shotgun (WGS) entry which is preliminary data.</text>
</comment>
<dbReference type="Proteomes" id="UP001596496">
    <property type="component" value="Unassembled WGS sequence"/>
</dbReference>
<organism evidence="3 4">
    <name type="scientific">Sphaerisporangium rhizosphaerae</name>
    <dbReference type="NCBI Taxonomy" id="2269375"/>
    <lineage>
        <taxon>Bacteria</taxon>
        <taxon>Bacillati</taxon>
        <taxon>Actinomycetota</taxon>
        <taxon>Actinomycetes</taxon>
        <taxon>Streptosporangiales</taxon>
        <taxon>Streptosporangiaceae</taxon>
        <taxon>Sphaerisporangium</taxon>
    </lineage>
</organism>
<dbReference type="EMBL" id="JBHTCG010000011">
    <property type="protein sequence ID" value="MFC7384182.1"/>
    <property type="molecule type" value="Genomic_DNA"/>
</dbReference>
<evidence type="ECO:0000313" key="3">
    <source>
        <dbReference type="EMBL" id="MFC7384182.1"/>
    </source>
</evidence>
<keyword evidence="4" id="KW-1185">Reference proteome</keyword>
<name>A0ABW2P3F7_9ACTN</name>
<feature type="domain" description="NADP-dependent oxidoreductase" evidence="2">
    <location>
        <begin position="22"/>
        <end position="343"/>
    </location>
</feature>
<accession>A0ABW2P3F7</accession>
<dbReference type="SUPFAM" id="SSF51430">
    <property type="entry name" value="NAD(P)-linked oxidoreductase"/>
    <property type="match status" value="1"/>
</dbReference>
<keyword evidence="1" id="KW-0560">Oxidoreductase</keyword>
<proteinExistence type="predicted"/>
<evidence type="ECO:0000256" key="1">
    <source>
        <dbReference type="ARBA" id="ARBA00023002"/>
    </source>
</evidence>
<dbReference type="InterPro" id="IPR050791">
    <property type="entry name" value="Aldo-Keto_reductase"/>
</dbReference>
<sequence>MSASILPAVPLGTGGPLVGAQGLGCMGFSEFYGPTAPDEARRTLQIALDLGVTMFDTADLYGDGDNEGFLGPFVRAHRDRVFLATKFGIVRRAGEKSWSRVRGDRAYVRQSAEASLKRLGIDQIDLYYAHRRDTSVPIEETVGAMAELVQEGKVRYLGLSEMTGPELRAAHGVHPIAALQSEWSLFTRDIETSVVPAAAELGVALVAYSPLGRGFLTGSFTGAQGLSAGAQGLSAGVQGLSAGAQGLSAGAQRLSAGDVRLTMPRFTGEHADANAALLEPVRDIAARRDVTPAQVALAWVHQRSRVHGLTVIPIPGTRSPGRLRQNVEAATLTLSDGELTALEPLAAKVAGARYADMTSTATARE</sequence>
<dbReference type="RefSeq" id="WP_380827872.1">
    <property type="nucleotide sequence ID" value="NZ_JBHTCG010000011.1"/>
</dbReference>
<protein>
    <submittedName>
        <fullName evidence="3">Aldo/keto reductase</fullName>
    </submittedName>
</protein>
<reference evidence="4" key="1">
    <citation type="journal article" date="2019" name="Int. J. Syst. Evol. Microbiol.">
        <title>The Global Catalogue of Microorganisms (GCM) 10K type strain sequencing project: providing services to taxonomists for standard genome sequencing and annotation.</title>
        <authorList>
            <consortium name="The Broad Institute Genomics Platform"/>
            <consortium name="The Broad Institute Genome Sequencing Center for Infectious Disease"/>
            <person name="Wu L."/>
            <person name="Ma J."/>
        </authorList>
    </citation>
    <scope>NUCLEOTIDE SEQUENCE [LARGE SCALE GENOMIC DNA]</scope>
    <source>
        <strain evidence="4">CECT 7649</strain>
    </source>
</reference>
<dbReference type="InterPro" id="IPR023210">
    <property type="entry name" value="NADP_OxRdtase_dom"/>
</dbReference>
<dbReference type="PANTHER" id="PTHR43625">
    <property type="entry name" value="AFLATOXIN B1 ALDEHYDE REDUCTASE"/>
    <property type="match status" value="1"/>
</dbReference>
<dbReference type="PANTHER" id="PTHR43625:SF77">
    <property type="entry name" value="ALDO-KETO REDUCTASE"/>
    <property type="match status" value="1"/>
</dbReference>
<evidence type="ECO:0000313" key="4">
    <source>
        <dbReference type="Proteomes" id="UP001596496"/>
    </source>
</evidence>
<evidence type="ECO:0000259" key="2">
    <source>
        <dbReference type="Pfam" id="PF00248"/>
    </source>
</evidence>
<dbReference type="Gene3D" id="3.20.20.100">
    <property type="entry name" value="NADP-dependent oxidoreductase domain"/>
    <property type="match status" value="1"/>
</dbReference>
<gene>
    <name evidence="3" type="ORF">ACFQSB_18370</name>
</gene>